<sequence length="1104" mass="117219">MKAMRFFTLVCGVALIFAGCELFLNKPEKDALSGAEYEVWLAKAPHLSVRMELVPGSGSANPPTGLIVLPENRPKLEVPFNASFTVNPGFGFVEWQAYRAAAPGVKLGTEVQFRSLNASGTEVEVTALINEELIITPFCAALPGVTDHNLPNATFERLPTNYPVEIRFNAPIDPESLAFLNADNPQGTIAITGKADQGMNPTARDLTGQYDLQKDPAGLWIRLEPVRNGLSLSNNNITIELGTGIRRKDYPLFMVESRAFSYGAGDGPDLNFPVVDSNLIKGTLGLEEEDVFFPGKTISYDSAGRTWPEGYALKSDEEGTRTVYLLFDAYKSSAMIKEISITEERIMDIVGRAVTAEILPSPAYPNENLRNADSPLAWKYAQEFQKTPFVIPHTVQTAKEGVIRFYIQPRDSFGIGYSYVDAQTRGLYVEALLDLPPDPVTGIGGVYNRAAGTITLAWADPAQADLDYIDISWAGGTAKANAGEQKAVLTGIDSGLYNFTLSAVDRGGNRTTAEFAFNADSTIPSPVSDLQGSYNQASESMVLSWNNPVGDTEAETIRISWGGTAGGSATVALSGPSQGYAIPGIAPANGAAYTVTVKTANALKESGGVSVNIYPDITPPGPLTVGASYNQVSRTIAASWTDPADADLQEILLEWGINGEGIAGSQRIGRGQESYVITGVVSDSRGYTVRAYAIDRAGNQSAGKTLQVETDTTPPGAVWSLAGSYNREAQQITVTWTDPADPDLKEIRLAWQAGTGALTEITLEPGIKTYTIGQVGYNSGQYAITVTAADRAGNAGNAETVNVRTDSRPERLPAPTGVQVLPTGSADSKTLTIEWNAVSGATGYEVVYSIYNDSSTALPGGGTITDAASGKKTTTITGLSRASYYVWVRAKNALDAGEYNIAPAIGTPKYNVASLSNLVMSPVSISGFSPGTYTGYSVTIPSTSSSFTATGYPNFFGTVQYKFSGAFDSLNTWNISPGASGTVTVRVTAEDGSAQQDYTVAVSAAWSNPGGIVLPGEKITLSPTGPVNLSWAAAATQEFTVSSVSGATLTGIEWFVDGKKKTGAADKFTVTAKEYSLERPHTLTVRAKVDGLPYSLDAQFTVIR</sequence>
<dbReference type="InterPro" id="IPR025883">
    <property type="entry name" value="Cadherin-like_domain"/>
</dbReference>
<dbReference type="KEGG" id="tpi:TREPR_2787"/>
<dbReference type="OrthoDB" id="626236at2"/>
<dbReference type="HOGENOM" id="CLU_282679_0_0_12"/>
<reference evidence="3" key="1">
    <citation type="submission" date="2009-12" db="EMBL/GenBank/DDBJ databases">
        <title>Complete sequence of Treponema primitia strain ZAS-2.</title>
        <authorList>
            <person name="Tetu S.G."/>
            <person name="Matson E."/>
            <person name="Ren Q."/>
            <person name="Seshadri R."/>
            <person name="Elbourne L."/>
            <person name="Hassan K.A."/>
            <person name="Durkin A."/>
            <person name="Radune D."/>
            <person name="Mohamoud Y."/>
            <person name="Shay R."/>
            <person name="Jin S."/>
            <person name="Zhang X."/>
            <person name="Lucey K."/>
            <person name="Ballor N.R."/>
            <person name="Ottesen E."/>
            <person name="Rosenthal R."/>
            <person name="Allen A."/>
            <person name="Leadbetter J.R."/>
            <person name="Paulsen I.T."/>
        </authorList>
    </citation>
    <scope>NUCLEOTIDE SEQUENCE [LARGE SCALE GENOMIC DNA]</scope>
    <source>
        <strain evidence="3">ATCC BAA-887 / DSM 12427 / ZAS-2</strain>
    </source>
</reference>
<dbReference type="Gene3D" id="2.60.40.10">
    <property type="entry name" value="Immunoglobulins"/>
    <property type="match status" value="3"/>
</dbReference>
<dbReference type="CDD" id="cd00063">
    <property type="entry name" value="FN3"/>
    <property type="match status" value="1"/>
</dbReference>
<name>F5YQ01_TREPZ</name>
<keyword evidence="3" id="KW-1185">Reference proteome</keyword>
<organism evidence="2 3">
    <name type="scientific">Treponema primitia (strain ATCC BAA-887 / DSM 12427 / ZAS-2)</name>
    <dbReference type="NCBI Taxonomy" id="545694"/>
    <lineage>
        <taxon>Bacteria</taxon>
        <taxon>Pseudomonadati</taxon>
        <taxon>Spirochaetota</taxon>
        <taxon>Spirochaetia</taxon>
        <taxon>Spirochaetales</taxon>
        <taxon>Treponemataceae</taxon>
        <taxon>Treponema</taxon>
    </lineage>
</organism>
<dbReference type="PROSITE" id="PS51257">
    <property type="entry name" value="PROKAR_LIPOPROTEIN"/>
    <property type="match status" value="1"/>
</dbReference>
<evidence type="ECO:0000259" key="1">
    <source>
        <dbReference type="PROSITE" id="PS50853"/>
    </source>
</evidence>
<dbReference type="EMBL" id="CP001843">
    <property type="protein sequence ID" value="AEF84969.1"/>
    <property type="molecule type" value="Genomic_DNA"/>
</dbReference>
<evidence type="ECO:0000313" key="3">
    <source>
        <dbReference type="Proteomes" id="UP000009223"/>
    </source>
</evidence>
<dbReference type="Proteomes" id="UP000009223">
    <property type="component" value="Chromosome"/>
</dbReference>
<proteinExistence type="predicted"/>
<feature type="domain" description="Fibronectin type-III" evidence="1">
    <location>
        <begin position="814"/>
        <end position="910"/>
    </location>
</feature>
<dbReference type="Pfam" id="PF12733">
    <property type="entry name" value="Cadherin-like"/>
    <property type="match status" value="1"/>
</dbReference>
<dbReference type="SUPFAM" id="SSF49265">
    <property type="entry name" value="Fibronectin type III"/>
    <property type="match status" value="1"/>
</dbReference>
<evidence type="ECO:0000313" key="2">
    <source>
        <dbReference type="EMBL" id="AEF84969.1"/>
    </source>
</evidence>
<dbReference type="eggNOG" id="COG4733">
    <property type="taxonomic scope" value="Bacteria"/>
</dbReference>
<dbReference type="InterPro" id="IPR013783">
    <property type="entry name" value="Ig-like_fold"/>
</dbReference>
<reference evidence="2 3" key="2">
    <citation type="journal article" date="2011" name="ISME J.">
        <title>RNA-seq reveals cooperative metabolic interactions between two termite-gut spirochete species in co-culture.</title>
        <authorList>
            <person name="Rosenthal A.Z."/>
            <person name="Matson E.G."/>
            <person name="Eldar A."/>
            <person name="Leadbetter J.R."/>
        </authorList>
    </citation>
    <scope>NUCLEOTIDE SEQUENCE [LARGE SCALE GENOMIC DNA]</scope>
    <source>
        <strain evidence="3">ATCC BAA-887 / DSM 12427 / ZAS-2</strain>
    </source>
</reference>
<protein>
    <submittedName>
        <fullName evidence="2">Fibronectin type III domain protein</fullName>
    </submittedName>
</protein>
<gene>
    <name evidence="2" type="ordered locus">TREPR_2787</name>
</gene>
<dbReference type="SMART" id="SM00060">
    <property type="entry name" value="FN3"/>
    <property type="match status" value="5"/>
</dbReference>
<dbReference type="InterPro" id="IPR003961">
    <property type="entry name" value="FN3_dom"/>
</dbReference>
<dbReference type="RefSeq" id="WP_015707446.1">
    <property type="nucleotide sequence ID" value="NC_015578.1"/>
</dbReference>
<accession>F5YQ01</accession>
<dbReference type="STRING" id="545694.TREPR_2787"/>
<dbReference type="AlphaFoldDB" id="F5YQ01"/>
<dbReference type="InterPro" id="IPR036116">
    <property type="entry name" value="FN3_sf"/>
</dbReference>
<dbReference type="PROSITE" id="PS50853">
    <property type="entry name" value="FN3"/>
    <property type="match status" value="1"/>
</dbReference>